<evidence type="ECO:0000256" key="4">
    <source>
        <dbReference type="ARBA" id="ARBA00023002"/>
    </source>
</evidence>
<organism evidence="7 8">
    <name type="scientific">Thalassotalea psychrophila</name>
    <dbReference type="NCBI Taxonomy" id="3065647"/>
    <lineage>
        <taxon>Bacteria</taxon>
        <taxon>Pseudomonadati</taxon>
        <taxon>Pseudomonadota</taxon>
        <taxon>Gammaproteobacteria</taxon>
        <taxon>Alteromonadales</taxon>
        <taxon>Colwelliaceae</taxon>
        <taxon>Thalassotalea</taxon>
    </lineage>
</organism>
<evidence type="ECO:0000256" key="2">
    <source>
        <dbReference type="ARBA" id="ARBA00022630"/>
    </source>
</evidence>
<evidence type="ECO:0000313" key="7">
    <source>
        <dbReference type="EMBL" id="WNC73622.1"/>
    </source>
</evidence>
<dbReference type="PIRSF" id="PIRSF000138">
    <property type="entry name" value="Al-hdrx_acd_dh"/>
    <property type="match status" value="1"/>
</dbReference>
<feature type="domain" description="FMN hydroxy acid dehydrogenase" evidence="6">
    <location>
        <begin position="5"/>
        <end position="381"/>
    </location>
</feature>
<comment type="cofactor">
    <cofactor evidence="1">
        <name>FMN</name>
        <dbReference type="ChEBI" id="CHEBI:58210"/>
    </cofactor>
</comment>
<evidence type="ECO:0000256" key="3">
    <source>
        <dbReference type="ARBA" id="ARBA00022643"/>
    </source>
</evidence>
<dbReference type="Proteomes" id="UP001258994">
    <property type="component" value="Chromosome"/>
</dbReference>
<dbReference type="Pfam" id="PF01070">
    <property type="entry name" value="FMN_dh"/>
    <property type="match status" value="1"/>
</dbReference>
<dbReference type="InterPro" id="IPR012133">
    <property type="entry name" value="Alpha-hydoxy_acid_DH_FMN"/>
</dbReference>
<dbReference type="PROSITE" id="PS51349">
    <property type="entry name" value="FMN_HYDROXY_ACID_DH_2"/>
    <property type="match status" value="1"/>
</dbReference>
<dbReference type="GO" id="GO:0016491">
    <property type="term" value="F:oxidoreductase activity"/>
    <property type="evidence" value="ECO:0007669"/>
    <property type="project" value="UniProtKB-KW"/>
</dbReference>
<accession>A0ABY9TXM5</accession>
<sequence>MNSIKKLQKCNSIADVKALFEKCMPLPIRDFVIGGADDEICIKDNESVFDRYYFAPKFCQNIQSTDTSVEVMGVKSASPVICSPFGGHKLVHSAGELATGKAFSNAKIPFSLSTYASVDMETIAGKVSGHKFFQLQATTNRKMMQALIERAKTLAFDGLIVTVDNPIHGNRERDKRAGFGFPTKLSIRSVTSMLAHPKWLYGFVTQGFKFENFRAEFEQGKSLKEIIENFSCSVSWEDIKFIREQWPGKLAIKGILHPDDASQAVAIGADAIYISNQGARQYDFTTPSFYALEEVVSAVGGKIEIIMDGGIRRGSDVVKALALGATACSTARPFAYGLGAAGQQGVEFVINQFQEEITRAMMICGAKTVSDLSKDILRKRY</sequence>
<dbReference type="PANTHER" id="PTHR10578">
    <property type="entry name" value="S -2-HYDROXY-ACID OXIDASE-RELATED"/>
    <property type="match status" value="1"/>
</dbReference>
<dbReference type="EC" id="1.-.-.-" evidence="7"/>
<gene>
    <name evidence="7" type="ORF">RGQ13_06405</name>
</gene>
<dbReference type="InterPro" id="IPR013785">
    <property type="entry name" value="Aldolase_TIM"/>
</dbReference>
<name>A0ABY9TXM5_9GAMM</name>
<protein>
    <submittedName>
        <fullName evidence="7">Alpha-hydroxy acid oxidase</fullName>
        <ecNumber evidence="7">1.-.-.-</ecNumber>
    </submittedName>
</protein>
<dbReference type="SUPFAM" id="SSF51395">
    <property type="entry name" value="FMN-linked oxidoreductases"/>
    <property type="match status" value="1"/>
</dbReference>
<comment type="similarity">
    <text evidence="5">Belongs to the FMN-dependent alpha-hydroxy acid dehydrogenase family.</text>
</comment>
<dbReference type="InterPro" id="IPR000262">
    <property type="entry name" value="FMN-dep_DH"/>
</dbReference>
<keyword evidence="4 7" id="KW-0560">Oxidoreductase</keyword>
<dbReference type="Gene3D" id="3.20.20.70">
    <property type="entry name" value="Aldolase class I"/>
    <property type="match status" value="1"/>
</dbReference>
<dbReference type="InterPro" id="IPR037396">
    <property type="entry name" value="FMN_HAD"/>
</dbReference>
<keyword evidence="8" id="KW-1185">Reference proteome</keyword>
<dbReference type="CDD" id="cd02809">
    <property type="entry name" value="alpha_hydroxyacid_oxid_FMN"/>
    <property type="match status" value="1"/>
</dbReference>
<evidence type="ECO:0000313" key="8">
    <source>
        <dbReference type="Proteomes" id="UP001258994"/>
    </source>
</evidence>
<evidence type="ECO:0000256" key="5">
    <source>
        <dbReference type="ARBA" id="ARBA00024042"/>
    </source>
</evidence>
<dbReference type="PANTHER" id="PTHR10578:SF107">
    <property type="entry name" value="2-HYDROXYACID OXIDASE 1"/>
    <property type="match status" value="1"/>
</dbReference>
<dbReference type="RefSeq" id="WP_348392733.1">
    <property type="nucleotide sequence ID" value="NZ_CP134145.1"/>
</dbReference>
<proteinExistence type="inferred from homology"/>
<evidence type="ECO:0000256" key="1">
    <source>
        <dbReference type="ARBA" id="ARBA00001917"/>
    </source>
</evidence>
<keyword evidence="2" id="KW-0285">Flavoprotein</keyword>
<dbReference type="EMBL" id="CP134145">
    <property type="protein sequence ID" value="WNC73622.1"/>
    <property type="molecule type" value="Genomic_DNA"/>
</dbReference>
<keyword evidence="3" id="KW-0288">FMN</keyword>
<reference evidence="8" key="1">
    <citation type="submission" date="2023-09" db="EMBL/GenBank/DDBJ databases">
        <authorList>
            <person name="Li S."/>
            <person name="Li X."/>
            <person name="Zhang C."/>
            <person name="Zhao Z."/>
        </authorList>
    </citation>
    <scope>NUCLEOTIDE SEQUENCE [LARGE SCALE GENOMIC DNA]</scope>
    <source>
        <strain evidence="8">SQ149</strain>
    </source>
</reference>
<evidence type="ECO:0000259" key="6">
    <source>
        <dbReference type="PROSITE" id="PS51349"/>
    </source>
</evidence>